<feature type="compositionally biased region" description="Low complexity" evidence="8">
    <location>
        <begin position="3483"/>
        <end position="3511"/>
    </location>
</feature>
<name>A0ABM3UUA0_MUSDO</name>
<feature type="domain" description="Cadherin" evidence="10">
    <location>
        <begin position="1661"/>
        <end position="1785"/>
    </location>
</feature>
<evidence type="ECO:0000256" key="9">
    <source>
        <dbReference type="SAM" id="Phobius"/>
    </source>
</evidence>
<feature type="domain" description="Cadherin" evidence="10">
    <location>
        <begin position="1545"/>
        <end position="1660"/>
    </location>
</feature>
<feature type="domain" description="Cadherin" evidence="10">
    <location>
        <begin position="302"/>
        <end position="408"/>
    </location>
</feature>
<feature type="domain" description="Cadherin" evidence="10">
    <location>
        <begin position="3280"/>
        <end position="3369"/>
    </location>
</feature>
<feature type="domain" description="Cadherin" evidence="10">
    <location>
        <begin position="1805"/>
        <end position="1925"/>
    </location>
</feature>
<dbReference type="InterPro" id="IPR027397">
    <property type="entry name" value="Catenin-bd_sf"/>
</dbReference>
<feature type="domain" description="Cadherin" evidence="10">
    <location>
        <begin position="1437"/>
        <end position="1544"/>
    </location>
</feature>
<feature type="domain" description="Cadherin" evidence="10">
    <location>
        <begin position="2071"/>
        <end position="2174"/>
    </location>
</feature>
<feature type="region of interest" description="Disordered" evidence="8">
    <location>
        <begin position="1031"/>
        <end position="1061"/>
    </location>
</feature>
<sequence>MTELHNKATTTTTENVTINPTSQQHINMNHRFRRRVEEVKSEHSRRFKTSPLALTSSTFLSLSSASNSHRPWPFLLVLGLILQLPWMARAELDRKLDVSEGVPVGHQIGYIGEQLPGVDSGPPYLIVPVPGSGVDTDLAIDHTTGEIRTKVRLDRETRASYSLVAIPRSGENVRVQIRVLDENDNAPTFPTAVMNIEFPENTPRDVKRTLNPARDMDLGRYNTQRYNIVSGNTNNAFRLSSHRERDGVLYLDLQINGFLDRETTPFYSLVIEALDGGTPPLRGQMTVNITIQDVNDNQPIFNQSRYFATVPENATVGTMVLQVYATDADAEENGLVEYFINRRQSDKEQMFQIDAQTGWISVNKPLDFETRELHELVVVAKDHGETPLETTAFVSIRVTDVNDNQPTINVIFLSDDATPKISESAEPGDFVARISVRDPDSKTEYANVNVTLNGGDGHFGLTTRDNIIYLVIVNMTLDREITPNYTLSVVATDNGTPPLHASKTIYLRVTDINDNAPEFEKSIYQANVMEISDPGTSVLQVYAYDRDEGNNSAVTYSLLDTPDTHSQWFQIDTYTGVITTRTHIDCETEPVPQLTVLAHDNGHPPMSSTATVLVTIHDVNDNEPIFDQSFYNVTVAENEAKGRCILKVSANDPDCGVNAMVTYTMGPLSRPINEFEVRPASGEICISGDLDYEKKSVYEFPVVATDRGGLSTTSIVKIQLTDINDNRPTFYPAQYKVSLRDSSASSSSSSSSPSSSSSSSAAAGSAAAAATMNAQTPIVTVMATDPDSGRFGALTYRIVGGNDVGLFRIDRATGEIFVNRPNMLSTRTQSQQQHVLNVSASDGGGLRTQHDALVYANIIDATQRPPIFEKLRYNFYVKEDVMRGTVVGTIQATSTDAVNRNAVHYSIYAGNNEGYFTIDENSGNIRVANPLDREMKSHVLLNIQATMSHTSHQGYTQVNIIIEDVNDNAPEFETNIIRISVPENFELGKPLYAAYANDRDSGKNAEISYILTMLTTTDTFNNVTMSSAKTTAATATTGPGGASSQANASLQPQNNQGTGLKTVLGTASSQTSAYGGSTAGIGGGSGGGGGSGTGDSVSGSSSSSSGSSGSGIGSKLQNLFAIDARSGHLTLSRHLDYETSQRHTLIVTAMDAGQPRLSSNLTIVVEVQDVNDNPPEFERNEYHVKVLESMPVNSQIVQVTAVDADTGNNARITYRIITNNNNGQLQSGNGTLMKNAKKQNNNNKLLSSSIGTQTSSTSSSSSTASAGDNEISQIFGIYPNSGWIYLRSPLDRETRDHYELHVVASDNGSPPAQTSTRVVVRVLDANDNDPRFLRPSYEFSIEENMSRGSLVGIIGATDLDLGENAAIRYSLLSANSSFQVNPLTGEITTREPLDREVAAVYELVAEARDQGTPYRSSRVTVKVHVTDVNDNQPKIVDPQEDVVSVREEQPPGTEVVRIRAVDRDNGQNASITYSILKGRDSDGFGLFSIDANTGVIRTLVVLDHEERSIYRLAVAATDGGNPPKQSIRLLRVEVLNLNDNRPTFTSSSLVFRVPENAAIGHVVGYVDGTDGSKRNMIFNEDNLYITYTVTAVSKDFIEGAFDIDRHTGSLVVARQLDREEQSEFRLEVRALDTSASNNPHSSAIAVKIEITDVNDNAPIWTEDPIRIQTSESTAQGSVLYNFTATDMDTGLNGRLQYKLLKYSPKSINLGGDGNPVSPMEQPDLFMVDILTGGLTLMGPLDYETIKEYILIVQAYDLPENKSERLHSTVTAVVEVLDENDNEPEFVIPSVQKENRNRYGVISKQEIPSAVITITDSKRIGDQLLQIVATDKDSNNNGRVSYAIENGNELGYFRLNSESGSLDLVKTLPPLSSSSNSDNRLPVTTLNRNKFELLVKAQDHGDLEKKSSRMKLEILIRGTKSNPPRFTQSMYYANISENSPAGSFVLQVTAKSLNGGENANLTYEIPTGVADNHFHVDTQRGIVTTRGQFDRETKASYILPIYVYDAKRLNANLMTAAAGIGGTTAAGAAAVARRQQRSSVNEAATAQNGQFDVATLHITITDVNDHAPEFRPGSCYGLSVPENSDLAVIHTIVADDLDEGANGEIVYSIIGGNTGNKFSLDMHTGELTARPLDREQQSRYILQIQATDRGSPLSYQGHCNITVLVEDQNDNDPHFEQAKYVTSVAEDVSVSTSVLRIKASDDDLGINARLLYTLANETQWQFAIDNKSGVITTVGPLDRERQHVYNFMVVATDGGRYDSRSARVPVQISIDDVNDNKPLFERYPFRAQVPALIQPGQTLVQVMATDKDLGLNGEVIYSLKEQDDPSTRGKFRINPNTGVVSATQSLASESGRLLHLEVVAHDKGQPSLQTEGLIELLIGELPQGSSSLRFQNDTYRVKLKENSEEGLKVLQVTALRSDGRRAKLVYSFGTGNENQAFSIDPVTGEIKVANSGELDYERYAGTMEEQMQNNQKYFQNYRGRSLAYEEGGENGTSFLVMEGDDVDDLSANFRNNRALRRREMDELPVLLASSIQPHELRLMLVTQSESHSGAMPLYAYAELIVELEDVNDNSPVFTQTQYAATVWEGNNKGTFVVQVSAFDQDTGPNSRILYHIVDGNHDNAFVIEPAFSGIVKTNIVLDREIRDMYKLKVIATDEGVPQMTGTATIRVHIVDVNDNQPTFPPHSVINVGEGTELGSVITTISANDVDTYPALTYRFSMELPDQQQQHSHNHHHHYSHHQLLATDDDLLSSDIKSIFAIDRYSGKVVLKRHLDYEQQQEYQLEIIASDAAHEARCTLTVRVGDENDNAPVFEEPAYFAMLPEVSASAASLTSDIELLRVNATDLDSPESDNAKILYSIEPIVKGFSVNEQTGAVYVNISRLAGPEMEGLQEDLFVNIVAMDKGKPPMKSSTTLRVQVQGHNAARAQFLQSHYRAHINEQASLGTVVLKLSQDILDANTDFSDSNLMFTIVSGNEEGRFRVFQSQAIILVKPLDREQMDLYKLRLVISDPSASPQQLASQAAENSTSAINVFVSVDDFNDNAPQFVNSTRYEAEVSELAPLRYSIAQLQAIDMDADNTPNSEVVYEIMSGNDEGMFTIDLVTGVLFVNNKLDYDTGSMCYELIIRACDSALGHPLCSLRAFRLTLKDENDNAPMFPVTEFIEFVAENEPVGTSVFRAHATDLDRGTYGLLNYSIEHEAVGSDDVAWKLFRVDAESGVVTTNSVFDFEQRSRFDFILRAMDTGGKSSKVKVRIQIDSRDEYAPQFTERTYRFVMPSPSSGYLPLGYVVGQVSATDRDKGPDGRVVYQLSSQHAYFKVNRTTGAVVLKKKLDDNFDDGRDISLVISASSGRQGSLTNMTVVEISLDPLADINTNLASSAGGIASSGGGIADWVLGLIIAVLLILCAVAGIFLFIRMRSRKPRNVVKPHLNTEPVGNSNSYVDPSAFDTIPIRASGLNAINSGNNNPSTSGAMASAQFAPPKYDEIPPYGNHAGSSNSGAATTSELSGSEQSGSSGRGSAEDDGEDEEIRMINEGNLRAGAAGEDGRLSDISVQNTQEYLARLGIVDRDNDPTGVASSTSMAGSNKEAHIHHPLPMVDSLHMYSEDPNNEADITNLIYAKLNDVNGAASDRASSNDEAAAAANMAPNVNHVMAYGNHPGVNPANVGPSMTGSLSSIVHSEEELKGSYNWDYLLDWGPQYQPLAHVFSEIARLKDDNVSVNSGQSGGSSSNKSKQSLAHSIASVVKTRIPPPMLTNVAPRAINLQVLSGSGVNMRMPPGNNPHHMSGTATTHLGSTPQYMLPRSPINHETAGGFSTSTAMSPSFSPSLSPLATRSPSISPLGGHHMVNMPARHQPQPQQRSKNMVEQIRM</sequence>
<evidence type="ECO:0000256" key="6">
    <source>
        <dbReference type="ARBA" id="ARBA00023136"/>
    </source>
</evidence>
<feature type="domain" description="Cadherin" evidence="10">
    <location>
        <begin position="190"/>
        <end position="301"/>
    </location>
</feature>
<feature type="compositionally biased region" description="Low complexity" evidence="8">
    <location>
        <begin position="1243"/>
        <end position="1265"/>
    </location>
</feature>
<dbReference type="InterPro" id="IPR002126">
    <property type="entry name" value="Cadherin-like_dom"/>
</dbReference>
<feature type="domain" description="Cadherin" evidence="10">
    <location>
        <begin position="973"/>
        <end position="1177"/>
    </location>
</feature>
<feature type="domain" description="Cadherin" evidence="10">
    <location>
        <begin position="421"/>
        <end position="519"/>
    </location>
</feature>
<dbReference type="PANTHER" id="PTHR24026">
    <property type="entry name" value="FAT ATYPICAL CADHERIN-RELATED"/>
    <property type="match status" value="1"/>
</dbReference>
<evidence type="ECO:0000256" key="3">
    <source>
        <dbReference type="ARBA" id="ARBA00022737"/>
    </source>
</evidence>
<keyword evidence="11" id="KW-1185">Reference proteome</keyword>
<feature type="domain" description="Cadherin" evidence="10">
    <location>
        <begin position="627"/>
        <end position="730"/>
    </location>
</feature>
<feature type="domain" description="Cadherin" evidence="10">
    <location>
        <begin position="2390"/>
        <end position="2572"/>
    </location>
</feature>
<feature type="domain" description="Cadherin" evidence="10">
    <location>
        <begin position="776"/>
        <end position="868"/>
    </location>
</feature>
<feature type="domain" description="Cadherin" evidence="10">
    <location>
        <begin position="2925"/>
        <end position="3041"/>
    </location>
</feature>
<protein>
    <submittedName>
        <fullName evidence="12">Protein dachsous</fullName>
    </submittedName>
</protein>
<keyword evidence="2 9" id="KW-0812">Transmembrane</keyword>
<feature type="domain" description="Cadherin" evidence="10">
    <location>
        <begin position="1333"/>
        <end position="1435"/>
    </location>
</feature>
<evidence type="ECO:0000256" key="4">
    <source>
        <dbReference type="ARBA" id="ARBA00022837"/>
    </source>
</evidence>
<feature type="domain" description="Cadherin" evidence="10">
    <location>
        <begin position="2573"/>
        <end position="2678"/>
    </location>
</feature>
<reference evidence="12" key="1">
    <citation type="submission" date="2025-08" db="UniProtKB">
        <authorList>
            <consortium name="RefSeq"/>
        </authorList>
    </citation>
    <scope>IDENTIFICATION</scope>
    <source>
        <strain evidence="12">Aabys</strain>
        <tissue evidence="12">Whole body</tissue>
    </source>
</reference>
<evidence type="ECO:0000256" key="8">
    <source>
        <dbReference type="SAM" id="MobiDB-lite"/>
    </source>
</evidence>
<dbReference type="SUPFAM" id="SSF49313">
    <property type="entry name" value="Cadherin-like"/>
    <property type="match status" value="27"/>
</dbReference>
<feature type="domain" description="Cadherin" evidence="10">
    <location>
        <begin position="2175"/>
        <end position="2279"/>
    </location>
</feature>
<feature type="domain" description="Cadherin" evidence="10">
    <location>
        <begin position="1178"/>
        <end position="1332"/>
    </location>
</feature>
<feature type="domain" description="Cadherin" evidence="10">
    <location>
        <begin position="3043"/>
        <end position="3151"/>
    </location>
</feature>
<keyword evidence="3" id="KW-0677">Repeat</keyword>
<keyword evidence="6 9" id="KW-0472">Membrane</keyword>
<dbReference type="PROSITE" id="PS50268">
    <property type="entry name" value="CADHERIN_2"/>
    <property type="match status" value="27"/>
</dbReference>
<dbReference type="PROSITE" id="PS00232">
    <property type="entry name" value="CADHERIN_1"/>
    <property type="match status" value="16"/>
</dbReference>
<dbReference type="SMART" id="SM00112">
    <property type="entry name" value="CA"/>
    <property type="match status" value="27"/>
</dbReference>
<dbReference type="Gene3D" id="2.60.40.60">
    <property type="entry name" value="Cadherins"/>
    <property type="match status" value="28"/>
</dbReference>
<evidence type="ECO:0000256" key="2">
    <source>
        <dbReference type="ARBA" id="ARBA00022692"/>
    </source>
</evidence>
<feature type="compositionally biased region" description="Polar residues" evidence="8">
    <location>
        <begin position="3847"/>
        <end position="3856"/>
    </location>
</feature>
<feature type="region of interest" description="Disordered" evidence="8">
    <location>
        <begin position="3842"/>
        <end position="3862"/>
    </location>
</feature>
<keyword evidence="4 7" id="KW-0106">Calcium</keyword>
<feature type="domain" description="Cadherin" evidence="10">
    <location>
        <begin position="124"/>
        <end position="189"/>
    </location>
</feature>
<feature type="compositionally biased region" description="Gly residues" evidence="8">
    <location>
        <begin position="1077"/>
        <end position="1093"/>
    </location>
</feature>
<feature type="domain" description="Cadherin" evidence="10">
    <location>
        <begin position="1926"/>
        <end position="2069"/>
    </location>
</feature>
<feature type="compositionally biased region" description="Low complexity" evidence="8">
    <location>
        <begin position="1094"/>
        <end position="1107"/>
    </location>
</feature>
<proteinExistence type="predicted"/>
<feature type="domain" description="Cadherin" evidence="10">
    <location>
        <begin position="2280"/>
        <end position="2389"/>
    </location>
</feature>
<feature type="domain" description="Cadherin" evidence="10">
    <location>
        <begin position="2809"/>
        <end position="2924"/>
    </location>
</feature>
<feature type="domain" description="Cadherin" evidence="10">
    <location>
        <begin position="520"/>
        <end position="626"/>
    </location>
</feature>
<evidence type="ECO:0000256" key="1">
    <source>
        <dbReference type="ARBA" id="ARBA00004370"/>
    </source>
</evidence>
<evidence type="ECO:0000313" key="12">
    <source>
        <dbReference type="RefSeq" id="XP_058977101.1"/>
    </source>
</evidence>
<dbReference type="PANTHER" id="PTHR24026:SF126">
    <property type="entry name" value="PROTOCADHERIN FAT 4"/>
    <property type="match status" value="1"/>
</dbReference>
<dbReference type="RefSeq" id="XP_058977101.1">
    <property type="nucleotide sequence ID" value="XM_059121118.1"/>
</dbReference>
<feature type="compositionally biased region" description="Low complexity" evidence="8">
    <location>
        <begin position="1031"/>
        <end position="1046"/>
    </location>
</feature>
<accession>A0ABM3UUA0</accession>
<keyword evidence="5 9" id="KW-1133">Transmembrane helix</keyword>
<feature type="region of interest" description="Disordered" evidence="8">
    <location>
        <begin position="1243"/>
        <end position="1266"/>
    </location>
</feature>
<evidence type="ECO:0000313" key="11">
    <source>
        <dbReference type="Proteomes" id="UP001652621"/>
    </source>
</evidence>
<dbReference type="Proteomes" id="UP001652621">
    <property type="component" value="Unplaced"/>
</dbReference>
<feature type="compositionally biased region" description="Polar residues" evidence="8">
    <location>
        <begin position="1047"/>
        <end position="1061"/>
    </location>
</feature>
<gene>
    <name evidence="12" type="primary">LOC101889189</name>
</gene>
<dbReference type="CDD" id="cd11304">
    <property type="entry name" value="Cadherin_repeat"/>
    <property type="match status" value="27"/>
</dbReference>
<dbReference type="Gene3D" id="4.10.900.10">
    <property type="entry name" value="TCF3-CBD (Catenin binding domain)"/>
    <property type="match status" value="1"/>
</dbReference>
<evidence type="ECO:0000256" key="5">
    <source>
        <dbReference type="ARBA" id="ARBA00022989"/>
    </source>
</evidence>
<feature type="domain" description="Cadherin" evidence="10">
    <location>
        <begin position="2678"/>
        <end position="2808"/>
    </location>
</feature>
<feature type="domain" description="Cadherin" evidence="10">
    <location>
        <begin position="869"/>
        <end position="972"/>
    </location>
</feature>
<organism evidence="11 12">
    <name type="scientific">Musca domestica</name>
    <name type="common">House fly</name>
    <dbReference type="NCBI Taxonomy" id="7370"/>
    <lineage>
        <taxon>Eukaryota</taxon>
        <taxon>Metazoa</taxon>
        <taxon>Ecdysozoa</taxon>
        <taxon>Arthropoda</taxon>
        <taxon>Hexapoda</taxon>
        <taxon>Insecta</taxon>
        <taxon>Pterygota</taxon>
        <taxon>Neoptera</taxon>
        <taxon>Endopterygota</taxon>
        <taxon>Diptera</taxon>
        <taxon>Brachycera</taxon>
        <taxon>Muscomorpha</taxon>
        <taxon>Muscoidea</taxon>
        <taxon>Muscidae</taxon>
        <taxon>Musca</taxon>
    </lineage>
</organism>
<dbReference type="PRINTS" id="PR00205">
    <property type="entry name" value="CADHERIN"/>
</dbReference>
<evidence type="ECO:0000256" key="7">
    <source>
        <dbReference type="PROSITE-ProRule" id="PRU00043"/>
    </source>
</evidence>
<feature type="region of interest" description="Disordered" evidence="8">
    <location>
        <begin position="1075"/>
        <end position="1111"/>
    </location>
</feature>
<dbReference type="GeneID" id="101889189"/>
<dbReference type="Pfam" id="PF00028">
    <property type="entry name" value="Cadherin"/>
    <property type="match status" value="25"/>
</dbReference>
<dbReference type="InterPro" id="IPR015919">
    <property type="entry name" value="Cadherin-like_sf"/>
</dbReference>
<evidence type="ECO:0000259" key="10">
    <source>
        <dbReference type="PROSITE" id="PS50268"/>
    </source>
</evidence>
<feature type="transmembrane region" description="Helical" evidence="9">
    <location>
        <begin position="3386"/>
        <end position="3408"/>
    </location>
</feature>
<feature type="domain" description="Cadherin" evidence="10">
    <location>
        <begin position="3160"/>
        <end position="3260"/>
    </location>
</feature>
<comment type="subcellular location">
    <subcellularLocation>
        <location evidence="1">Membrane</location>
    </subcellularLocation>
</comment>
<dbReference type="InterPro" id="IPR020894">
    <property type="entry name" value="Cadherin_CS"/>
</dbReference>
<feature type="region of interest" description="Disordered" evidence="8">
    <location>
        <begin position="3473"/>
        <end position="3518"/>
    </location>
</feature>